<dbReference type="OrthoDB" id="76567at2759"/>
<evidence type="ECO:0000313" key="1">
    <source>
        <dbReference type="EMBL" id="RPA89360.1"/>
    </source>
</evidence>
<name>A0A3N4IYS8_9PEZI</name>
<gene>
    <name evidence="1" type="ORF">L873DRAFT_1822958</name>
</gene>
<dbReference type="EMBL" id="ML120586">
    <property type="protein sequence ID" value="RPA89360.1"/>
    <property type="molecule type" value="Genomic_DNA"/>
</dbReference>
<keyword evidence="2" id="KW-1185">Reference proteome</keyword>
<sequence>MTLDELLRLLLQEEYLVLDIPLEGFTELEKHIGVRPAIGQLRIKMATQMHATVSHWAMNLITAGTEAGAFDKNKLYLLPAARLSGFKGEYQDRIKVPDIALVPCGRLWPTVVFEFGYMEPYEDLKADVKLLLEGSEGQIGKAIIIKLQPLQDGEIQIQKGYDDGRKNLFPPPGSHATQKLEVTWQIFFEIRLVT</sequence>
<evidence type="ECO:0000313" key="2">
    <source>
        <dbReference type="Proteomes" id="UP000276215"/>
    </source>
</evidence>
<protein>
    <recommendedName>
        <fullName evidence="3">Restriction endonuclease domain-containing protein</fullName>
    </recommendedName>
</protein>
<dbReference type="AlphaFoldDB" id="A0A3N4IYS8"/>
<accession>A0A3N4IYS8</accession>
<organism evidence="1 2">
    <name type="scientific">Choiromyces venosus 120613-1</name>
    <dbReference type="NCBI Taxonomy" id="1336337"/>
    <lineage>
        <taxon>Eukaryota</taxon>
        <taxon>Fungi</taxon>
        <taxon>Dikarya</taxon>
        <taxon>Ascomycota</taxon>
        <taxon>Pezizomycotina</taxon>
        <taxon>Pezizomycetes</taxon>
        <taxon>Pezizales</taxon>
        <taxon>Tuberaceae</taxon>
        <taxon>Choiromyces</taxon>
    </lineage>
</organism>
<evidence type="ECO:0008006" key="3">
    <source>
        <dbReference type="Google" id="ProtNLM"/>
    </source>
</evidence>
<proteinExistence type="predicted"/>
<dbReference type="Proteomes" id="UP000276215">
    <property type="component" value="Unassembled WGS sequence"/>
</dbReference>
<reference evidence="1 2" key="1">
    <citation type="journal article" date="2018" name="Nat. Ecol. Evol.">
        <title>Pezizomycetes genomes reveal the molecular basis of ectomycorrhizal truffle lifestyle.</title>
        <authorList>
            <person name="Murat C."/>
            <person name="Payen T."/>
            <person name="Noel B."/>
            <person name="Kuo A."/>
            <person name="Morin E."/>
            <person name="Chen J."/>
            <person name="Kohler A."/>
            <person name="Krizsan K."/>
            <person name="Balestrini R."/>
            <person name="Da Silva C."/>
            <person name="Montanini B."/>
            <person name="Hainaut M."/>
            <person name="Levati E."/>
            <person name="Barry K.W."/>
            <person name="Belfiori B."/>
            <person name="Cichocki N."/>
            <person name="Clum A."/>
            <person name="Dockter R.B."/>
            <person name="Fauchery L."/>
            <person name="Guy J."/>
            <person name="Iotti M."/>
            <person name="Le Tacon F."/>
            <person name="Lindquist E.A."/>
            <person name="Lipzen A."/>
            <person name="Malagnac F."/>
            <person name="Mello A."/>
            <person name="Molinier V."/>
            <person name="Miyauchi S."/>
            <person name="Poulain J."/>
            <person name="Riccioni C."/>
            <person name="Rubini A."/>
            <person name="Sitrit Y."/>
            <person name="Splivallo R."/>
            <person name="Traeger S."/>
            <person name="Wang M."/>
            <person name="Zifcakova L."/>
            <person name="Wipf D."/>
            <person name="Zambonelli A."/>
            <person name="Paolocci F."/>
            <person name="Nowrousian M."/>
            <person name="Ottonello S."/>
            <person name="Baldrian P."/>
            <person name="Spatafora J.W."/>
            <person name="Henrissat B."/>
            <person name="Nagy L.G."/>
            <person name="Aury J.M."/>
            <person name="Wincker P."/>
            <person name="Grigoriev I.V."/>
            <person name="Bonfante P."/>
            <person name="Martin F.M."/>
        </authorList>
    </citation>
    <scope>NUCLEOTIDE SEQUENCE [LARGE SCALE GENOMIC DNA]</scope>
    <source>
        <strain evidence="1 2">120613-1</strain>
    </source>
</reference>